<dbReference type="STRING" id="555778.Hneap_0944"/>
<evidence type="ECO:0000313" key="2">
    <source>
        <dbReference type="EMBL" id="ACX95785.1"/>
    </source>
</evidence>
<dbReference type="InterPro" id="IPR014059">
    <property type="entry name" value="TraI/TrwC_relax"/>
</dbReference>
<dbReference type="AlphaFoldDB" id="D0KZB2"/>
<dbReference type="KEGG" id="hna:Hneap_0944"/>
<organism evidence="2 3">
    <name type="scientific">Halothiobacillus neapolitanus (strain ATCC 23641 / DSM 15147 / CIP 104769 / NCIMB 8539 / c2)</name>
    <name type="common">Thiobacillus neapolitanus</name>
    <dbReference type="NCBI Taxonomy" id="555778"/>
    <lineage>
        <taxon>Bacteria</taxon>
        <taxon>Pseudomonadati</taxon>
        <taxon>Pseudomonadota</taxon>
        <taxon>Gammaproteobacteria</taxon>
        <taxon>Chromatiales</taxon>
        <taxon>Halothiobacillaceae</taxon>
        <taxon>Halothiobacillus</taxon>
    </lineage>
</organism>
<dbReference type="OrthoDB" id="1634048at2"/>
<accession>D0KZB2</accession>
<dbReference type="NCBIfam" id="TIGR02686">
    <property type="entry name" value="relax_trwC"/>
    <property type="match status" value="1"/>
</dbReference>
<dbReference type="InterPro" id="IPR003593">
    <property type="entry name" value="AAA+_ATPase"/>
</dbReference>
<proteinExistence type="predicted"/>
<dbReference type="Gene3D" id="2.30.30.940">
    <property type="match status" value="1"/>
</dbReference>
<dbReference type="Pfam" id="PF08751">
    <property type="entry name" value="TrwC"/>
    <property type="match status" value="1"/>
</dbReference>
<dbReference type="SMART" id="SM00382">
    <property type="entry name" value="AAA"/>
    <property type="match status" value="1"/>
</dbReference>
<dbReference type="NCBIfam" id="NF041492">
    <property type="entry name" value="MobF"/>
    <property type="match status" value="1"/>
</dbReference>
<evidence type="ECO:0000259" key="1">
    <source>
        <dbReference type="SMART" id="SM00382"/>
    </source>
</evidence>
<dbReference type="Pfam" id="PF13604">
    <property type="entry name" value="AAA_30"/>
    <property type="match status" value="1"/>
</dbReference>
<dbReference type="CDD" id="cd17933">
    <property type="entry name" value="DEXSc_RecD-like"/>
    <property type="match status" value="1"/>
</dbReference>
<reference evidence="2 3" key="1">
    <citation type="submission" date="2009-10" db="EMBL/GenBank/DDBJ databases">
        <title>Complete sequence of Halothiobacillus neapolitanus c2.</title>
        <authorList>
            <consortium name="US DOE Joint Genome Institute"/>
            <person name="Lucas S."/>
            <person name="Copeland A."/>
            <person name="Lapidus A."/>
            <person name="Glavina del Rio T."/>
            <person name="Tice H."/>
            <person name="Bruce D."/>
            <person name="Goodwin L."/>
            <person name="Pitluck S."/>
            <person name="Davenport K."/>
            <person name="Brettin T."/>
            <person name="Detter J.C."/>
            <person name="Han C."/>
            <person name="Tapia R."/>
            <person name="Larimer F."/>
            <person name="Land M."/>
            <person name="Hauser L."/>
            <person name="Kyrpides N."/>
            <person name="Mikhailova N."/>
            <person name="Kerfeld C."/>
            <person name="Cannon G."/>
            <person name="Heinhort S."/>
        </authorList>
    </citation>
    <scope>NUCLEOTIDE SEQUENCE [LARGE SCALE GENOMIC DNA]</scope>
    <source>
        <strain evidence="3">ATCC 23641 / c2</strain>
    </source>
</reference>
<sequence length="943" mass="103491">MLRIKNLKGDPSAIIDYAENKKNHPDQKSGYYDAKGAPSAWGGALAADLGLSGSVQAADLKKLLSGELSDGTRFAKEDPDRRLGIDMSFSAPKSVSLAALVGGDERIIQAHDAAVRTAMSMIEQEYATARFGHAGRNVVCSGKLVYAAYRHEDARTVDDIADPQLHTHCIVSNITIDPETGKPRSIDFAWGQDGIKLAGAMYRAELARRLKEMGYELRKSEEGFELAQISDEQVETFSRRRVQVDQALEQQGTDREHASSELKTAVTLATRQGKAQLSAEDQYEEWQQRAAEAELDLSQPVGPRVSVTPPEIDLDHTFEHLSERASVINKDAVRLDALINHMSEGATLSTVDKAIQGAAVTGDVFEIEDGIKRKIITRETLKREQQILLLAQQGRGVNSVLIGVGDTKHLIEDAEQAQGFRFSEGQRRAINLTATTTDQVSGIVGAAGAGKTTAMKTVADLAKSQGLTVVGIAPSSAAADELKSAGADDTMTLATFNLKGEAAGPRLLILDEAGMVSARDGEALLKKLGKEDRLIFVGDPKQLAAVEAGSPFAQLMRSGAIQYAEITEINRQKDQKLLDIAQHFAKGKAEEAVALATKYVTEVPVTLPDKPEHKITRQAKTEARRLAIASATAKRYLELSQEERATTLVLSGTNAVRKQVNEQVRKGLIDKGEINGESFTVSTLDKADMTRAKMRKAGNYKPGQVIKTAGKQAEQSEVVAVNLDQNLIQVKLSDGTLKSIDASRFDVKKTQVFNPRQIDIAAGDKIIFTNNDQATETKNNQIGLIEEIKDGKAIINSNGAKVEIDIQRKLHIDHAYCITIHRSQGQTVDSVIVAGEASRTTTAEAAYVACTRERYKLEIITDNTERLSKNWVRYADRQTAAEALKSSEEKYPHLDEIREELRRELQQELERQEPTNITPELEIEMERSMFDQYTLHSRQPRSY</sequence>
<dbReference type="eggNOG" id="COG0507">
    <property type="taxonomic scope" value="Bacteria"/>
</dbReference>
<name>D0KZB2_HALNC</name>
<dbReference type="InterPro" id="IPR014862">
    <property type="entry name" value="TrwC"/>
</dbReference>
<dbReference type="CDD" id="cd18809">
    <property type="entry name" value="SF1_C_RecD"/>
    <property type="match status" value="1"/>
</dbReference>
<evidence type="ECO:0000313" key="3">
    <source>
        <dbReference type="Proteomes" id="UP000009102"/>
    </source>
</evidence>
<dbReference type="RefSeq" id="WP_012823821.1">
    <property type="nucleotide sequence ID" value="NC_013422.1"/>
</dbReference>
<dbReference type="Gene3D" id="3.40.50.300">
    <property type="entry name" value="P-loop containing nucleotide triphosphate hydrolases"/>
    <property type="match status" value="2"/>
</dbReference>
<keyword evidence="3" id="KW-1185">Reference proteome</keyword>
<dbReference type="Proteomes" id="UP000009102">
    <property type="component" value="Chromosome"/>
</dbReference>
<dbReference type="EMBL" id="CP001801">
    <property type="protein sequence ID" value="ACX95785.1"/>
    <property type="molecule type" value="Genomic_DNA"/>
</dbReference>
<dbReference type="InterPro" id="IPR027417">
    <property type="entry name" value="P-loop_NTPase"/>
</dbReference>
<feature type="domain" description="AAA+ ATPase" evidence="1">
    <location>
        <begin position="437"/>
        <end position="810"/>
    </location>
</feature>
<dbReference type="SUPFAM" id="SSF55464">
    <property type="entry name" value="Origin of replication-binding domain, RBD-like"/>
    <property type="match status" value="1"/>
</dbReference>
<dbReference type="HOGENOM" id="CLU_001748_0_0_6"/>
<gene>
    <name evidence="2" type="ordered locus">Hneap_0944</name>
</gene>
<protein>
    <submittedName>
        <fullName evidence="2">Conjugative relaxase domain protein</fullName>
    </submittedName>
</protein>
<dbReference type="SUPFAM" id="SSF52540">
    <property type="entry name" value="P-loop containing nucleoside triphosphate hydrolases"/>
    <property type="match status" value="2"/>
</dbReference>